<reference evidence="2" key="1">
    <citation type="submission" date="2017-09" db="EMBL/GenBank/DDBJ databases">
        <title>FDA dAtabase for Regulatory Grade micrObial Sequences (FDA-ARGOS): Supporting development and validation of Infectious Disease Dx tests.</title>
        <authorList>
            <person name="Minogue T."/>
            <person name="Wolcott M."/>
            <person name="Wasieloski L."/>
            <person name="Aguilar W."/>
            <person name="Moore D."/>
            <person name="Tallon L."/>
            <person name="Sadzewicz L."/>
            <person name="Ott S."/>
            <person name="Zhao X."/>
            <person name="Nagaraj S."/>
            <person name="Vavikolanu K."/>
            <person name="Aluvathingal J."/>
            <person name="Nadendla S."/>
            <person name="Sichtig H."/>
        </authorList>
    </citation>
    <scope>NUCLEOTIDE SEQUENCE [LARGE SCALE GENOMIC DNA]</scope>
    <source>
        <strain evidence="2">FDAARGOS_404</strain>
    </source>
</reference>
<proteinExistence type="predicted"/>
<evidence type="ECO:0000313" key="1">
    <source>
        <dbReference type="EMBL" id="PHH03384.1"/>
    </source>
</evidence>
<dbReference type="EMBL" id="PDLK01000002">
    <property type="protein sequence ID" value="PHH03384.1"/>
    <property type="molecule type" value="Genomic_DNA"/>
</dbReference>
<protein>
    <submittedName>
        <fullName evidence="1">Uncharacterized protein</fullName>
    </submittedName>
</protein>
<gene>
    <name evidence="1" type="ORF">CRX53_05115</name>
</gene>
<comment type="caution">
    <text evidence="1">The sequence shown here is derived from an EMBL/GenBank/DDBJ whole genome shotgun (WGS) entry which is preliminary data.</text>
</comment>
<evidence type="ECO:0000313" key="2">
    <source>
        <dbReference type="Proteomes" id="UP000222768"/>
    </source>
</evidence>
<dbReference type="RefSeq" id="WP_032617188.1">
    <property type="nucleotide sequence ID" value="NZ_CP083630.1"/>
</dbReference>
<name>A0A855ENU0_9ENTR</name>
<dbReference type="Proteomes" id="UP000222768">
    <property type="component" value="Unassembled WGS sequence"/>
</dbReference>
<sequence>MPRFRIHNLRNRTRKTHEVVSSVLSPSDLTKTQHEAKQDAFYFFLARSTDKEYVNSLDIILKDKEVFSFLNQSKMPSDELVTKEILGLNDLSDRRLMHLFESVLSKENVKLKQINDIRSDMEDLFIKGDFDRIYEKLDAINSLTGLSLWEMNYRIAVLTAKKEFKLIDDLVEKWKTNKISETLYEVIRVSGWKSHSVEASTAIETMVRRSNKEYIEGGALNIAAFHSLMCLQYPLYDDVDLIHSINWLQKLPLIDLFDALQKIIIYRLTKKENITKEYDIFFALFEKLSNYNIYSNSQYIINVIKQEVITHTSNEKDKEVYDYTAGNYSAILDRLEENVFTITDVVTKVNIIAKSYIYAGRKPRSLPPLLLNIINNLISIYSLKDSNQAISQLINLSIIYSSLELSDHIIISIMKAAPFFFDEKRKIKIIEKSKFLHTPLTPLACNLESPPSMFLNYSLEEIDPFRKLKYAAIKAIDKNDRNALELIHTYSKVTSIKKDSIELRVEYYLKNNDFNGLIEYSTDELIKNTNSNICLPLEEIVSYINERKIYSLDSVICAHYYNLYSNEDKSEVINEFFEEYILAQNIERPSELIDDKMDEKQVIFLYDIAKTDVMDYLGCFDDENDLKIERIKILNKLVSLGYLKQSDIDKECKYIVDEILINSEAARFNNAKIFVDTKHIYGKRKQEIEALITKYHDDSGIEVVDSDIKYQIEDVTVLKGDKNIIVGRIINTLLVEYFNNKEVGLDINLSSEIRHGFFGNLICSSPQSKHLITELDENGNYKSNDYWLEYYNMINDNILSDIDALLVKFSADFNKLIDVAENWMKTSLNGDEPDRVFFFDISLEEFACIKNMLDEKQIVEDIAASIFELFNDKLAKCLYIMKLKLNEIFSAKIDDLYSELIESINQAKRGTSMSDLLDEIKLSNTEVNEHVRTVCEWFSLKKSTQLENIELEKLVQLAIKCFQQINNCEINVKINKVDKYYIPGSHLYVLVLCLINFLNNSYKFSKDNLVVTINISGDENDKFRISISNQMSERAISLLHNGHFEQIRLKLTNMNDSDLLLNNGGSGLYKCLHALKNVSKSYNITPSYDDDVFEVEITYGY</sequence>
<accession>A0A855ENU0</accession>
<dbReference type="AlphaFoldDB" id="A0A855ENU0"/>
<organism evidence="1 2">
    <name type="scientific">Leclercia adecarboxylata</name>
    <dbReference type="NCBI Taxonomy" id="83655"/>
    <lineage>
        <taxon>Bacteria</taxon>
        <taxon>Pseudomonadati</taxon>
        <taxon>Pseudomonadota</taxon>
        <taxon>Gammaproteobacteria</taxon>
        <taxon>Enterobacterales</taxon>
        <taxon>Enterobacteriaceae</taxon>
        <taxon>Leclercia</taxon>
    </lineage>
</organism>